<dbReference type="InterPro" id="IPR018247">
    <property type="entry name" value="EF_Hand_1_Ca_BS"/>
</dbReference>
<feature type="compositionally biased region" description="Low complexity" evidence="6">
    <location>
        <begin position="790"/>
        <end position="801"/>
    </location>
</feature>
<keyword evidence="9" id="KW-0406">Ion transport</keyword>
<evidence type="ECO:0000313" key="9">
    <source>
        <dbReference type="EMBL" id="CAK9008809.1"/>
    </source>
</evidence>
<gene>
    <name evidence="9" type="ORF">SCF082_LOCUS10027</name>
</gene>
<evidence type="ECO:0000256" key="3">
    <source>
        <dbReference type="ARBA" id="ARBA00022837"/>
    </source>
</evidence>
<dbReference type="InterPro" id="IPR011992">
    <property type="entry name" value="EF-hand-dom_pair"/>
</dbReference>
<keyword evidence="4 7" id="KW-1133">Transmembrane helix</keyword>
<evidence type="ECO:0000313" key="10">
    <source>
        <dbReference type="Proteomes" id="UP001642464"/>
    </source>
</evidence>
<dbReference type="InterPro" id="IPR002048">
    <property type="entry name" value="EF_hand_dom"/>
</dbReference>
<dbReference type="Pfam" id="PF00520">
    <property type="entry name" value="Ion_trans"/>
    <property type="match status" value="1"/>
</dbReference>
<dbReference type="Gene3D" id="1.10.238.10">
    <property type="entry name" value="EF-hand"/>
    <property type="match status" value="1"/>
</dbReference>
<proteinExistence type="predicted"/>
<keyword evidence="9" id="KW-0407">Ion channel</keyword>
<accession>A0ABP0J380</accession>
<evidence type="ECO:0000259" key="8">
    <source>
        <dbReference type="PROSITE" id="PS50222"/>
    </source>
</evidence>
<dbReference type="InterPro" id="IPR005821">
    <property type="entry name" value="Ion_trans_dom"/>
</dbReference>
<feature type="domain" description="EF-hand" evidence="8">
    <location>
        <begin position="447"/>
        <end position="482"/>
    </location>
</feature>
<feature type="transmembrane region" description="Helical" evidence="7">
    <location>
        <begin position="223"/>
        <end position="246"/>
    </location>
</feature>
<dbReference type="EMBL" id="CAXAMM010005836">
    <property type="protein sequence ID" value="CAK9008809.1"/>
    <property type="molecule type" value="Genomic_DNA"/>
</dbReference>
<dbReference type="SUPFAM" id="SSF81324">
    <property type="entry name" value="Voltage-gated potassium channels"/>
    <property type="match status" value="1"/>
</dbReference>
<feature type="transmembrane region" description="Helical" evidence="7">
    <location>
        <begin position="331"/>
        <end position="350"/>
    </location>
</feature>
<dbReference type="InterPro" id="IPR043203">
    <property type="entry name" value="VGCC_Ca_Na"/>
</dbReference>
<reference evidence="9 10" key="1">
    <citation type="submission" date="2024-02" db="EMBL/GenBank/DDBJ databases">
        <authorList>
            <person name="Chen Y."/>
            <person name="Shah S."/>
            <person name="Dougan E. K."/>
            <person name="Thang M."/>
            <person name="Chan C."/>
        </authorList>
    </citation>
    <scope>NUCLEOTIDE SEQUENCE [LARGE SCALE GENOMIC DNA]</scope>
</reference>
<name>A0ABP0J380_9DINO</name>
<evidence type="ECO:0000256" key="2">
    <source>
        <dbReference type="ARBA" id="ARBA00022692"/>
    </source>
</evidence>
<dbReference type="Gene3D" id="1.10.287.70">
    <property type="match status" value="1"/>
</dbReference>
<comment type="subcellular location">
    <subcellularLocation>
        <location evidence="1">Membrane</location>
        <topology evidence="1">Multi-pass membrane protein</topology>
    </subcellularLocation>
</comment>
<dbReference type="Gene3D" id="1.20.120.350">
    <property type="entry name" value="Voltage-gated potassium channels. Chain C"/>
    <property type="match status" value="1"/>
</dbReference>
<dbReference type="PROSITE" id="PS50222">
    <property type="entry name" value="EF_HAND_2"/>
    <property type="match status" value="1"/>
</dbReference>
<feature type="region of interest" description="Disordered" evidence="6">
    <location>
        <begin position="787"/>
        <end position="811"/>
    </location>
</feature>
<evidence type="ECO:0000256" key="5">
    <source>
        <dbReference type="ARBA" id="ARBA00023136"/>
    </source>
</evidence>
<keyword evidence="5 7" id="KW-0472">Membrane</keyword>
<keyword evidence="10" id="KW-1185">Reference proteome</keyword>
<evidence type="ECO:0000256" key="1">
    <source>
        <dbReference type="ARBA" id="ARBA00004141"/>
    </source>
</evidence>
<evidence type="ECO:0000256" key="7">
    <source>
        <dbReference type="SAM" id="Phobius"/>
    </source>
</evidence>
<dbReference type="Pfam" id="PF13202">
    <property type="entry name" value="EF-hand_5"/>
    <property type="match status" value="1"/>
</dbReference>
<evidence type="ECO:0000256" key="6">
    <source>
        <dbReference type="SAM" id="MobiDB-lite"/>
    </source>
</evidence>
<keyword evidence="3" id="KW-0106">Calcium</keyword>
<dbReference type="PANTHER" id="PTHR10037">
    <property type="entry name" value="VOLTAGE-GATED CATION CHANNEL CALCIUM AND SODIUM"/>
    <property type="match status" value="1"/>
</dbReference>
<dbReference type="InterPro" id="IPR027359">
    <property type="entry name" value="Volt_channel_dom_sf"/>
</dbReference>
<comment type="caution">
    <text evidence="9">The sequence shown here is derived from an EMBL/GenBank/DDBJ whole genome shotgun (WGS) entry which is preliminary data.</text>
</comment>
<feature type="transmembrane region" description="Helical" evidence="7">
    <location>
        <begin position="178"/>
        <end position="203"/>
    </location>
</feature>
<feature type="compositionally biased region" description="Basic and acidic residues" evidence="6">
    <location>
        <begin position="802"/>
        <end position="811"/>
    </location>
</feature>
<dbReference type="GO" id="GO:0034220">
    <property type="term" value="P:monoatomic ion transmembrane transport"/>
    <property type="evidence" value="ECO:0007669"/>
    <property type="project" value="UniProtKB-KW"/>
</dbReference>
<keyword evidence="9" id="KW-0813">Transport</keyword>
<dbReference type="Proteomes" id="UP001642464">
    <property type="component" value="Unassembled WGS sequence"/>
</dbReference>
<dbReference type="SMART" id="SM00054">
    <property type="entry name" value="EFh"/>
    <property type="match status" value="2"/>
</dbReference>
<dbReference type="PANTHER" id="PTHR10037:SF62">
    <property type="entry name" value="SODIUM CHANNEL PROTEIN 60E"/>
    <property type="match status" value="1"/>
</dbReference>
<protein>
    <submittedName>
        <fullName evidence="9">Sodium channel protein type 11 subunit alpha (NaN) (Sensory neuron sodium channel 2) (Sodium channel protein type XI subunit alpha) (Voltage-gated sodium channel subunit alpha Nav1.9)</fullName>
    </submittedName>
</protein>
<dbReference type="PROSITE" id="PS00018">
    <property type="entry name" value="EF_HAND_1"/>
    <property type="match status" value="1"/>
</dbReference>
<keyword evidence="2 7" id="KW-0812">Transmembrane</keyword>
<dbReference type="SUPFAM" id="SSF47473">
    <property type="entry name" value="EF-hand"/>
    <property type="match status" value="1"/>
</dbReference>
<evidence type="ECO:0000256" key="4">
    <source>
        <dbReference type="ARBA" id="ARBA00022989"/>
    </source>
</evidence>
<organism evidence="9 10">
    <name type="scientific">Durusdinium trenchii</name>
    <dbReference type="NCBI Taxonomy" id="1381693"/>
    <lineage>
        <taxon>Eukaryota</taxon>
        <taxon>Sar</taxon>
        <taxon>Alveolata</taxon>
        <taxon>Dinophyceae</taxon>
        <taxon>Suessiales</taxon>
        <taxon>Symbiodiniaceae</taxon>
        <taxon>Durusdinium</taxon>
    </lineage>
</organism>
<dbReference type="CDD" id="cd00051">
    <property type="entry name" value="EFh"/>
    <property type="match status" value="1"/>
</dbReference>
<sequence length="852" mass="96462">MEHCSFDRLAQINASQPVHLEVEGDGSYVQDTEVLKASTTSSGPDGNVSEMFQSLINRVIEQHVLELAKAQFQAEQLGTESQTDQPFVAVNSDESKVSKELEEEYRPKRTSVRRRGGREVHASQILNALEMGDAQEYARCPTGNSKLSFEASFLQSQSLEMPSDVGLRAWLQSNTFELLIAVALLLNVIWIAVEVQIFGSWAGASIGVDTSLVSADAQPTLRVAFNVGHMAFTVFFALDIVIRVCILRIDFFKVWMNYIDAAVSAASVAEVAIAYTDLPVNLAIFRVLRIGKLIRSIRMVRMTRVMASLQMLIKCLLGSANNLFWSFCLLSFFQCVAGMMLSTVSYDFILDMSRDAEKREQIFRYYGTFTRATLTMFEILFGNWGPPARILVENVSEWFAPVFLGYRCVFLYATLNVINAVFVQQTLKTANTDEEIAFKQKEKDMAAYTRKVKSLFQQVDSSGDGTLNLEEFSKLVTSPKLNFWMGQLELEYHDLLSLFEFLDNGDGKITFSEFIDGAARLRGGAKALDIWRVETKLEVLFEEVLQALKGDRRISVQAVFDNSNFRHIKTNVLRRLWRNPASVLLALRLLEESGLAVNFQGQVSNPEDELELVSARKLLAKNEHLLGMLTDAAQRCHERSHNCLVTRWLPANERYHILQASVNAMSSLFGPQYVHQNALGESGAELFKSTWYCVTIMTPTRAENHLPSEQKVSQTTQSLETCTFSDMTRTPRPTIRICIVHESEIRAIADGKLQPPSWGFFNSRHQERYRMLCDFSRNFQQQLIRTPADSRSMSSRSPFTSERTHTHGHKSEAWPDWAPCVDQWSRTPCVDQKQFHVHPVFFVQPVVGCSMD</sequence>